<evidence type="ECO:0000256" key="1">
    <source>
        <dbReference type="SAM" id="MobiDB-lite"/>
    </source>
</evidence>
<evidence type="ECO:0000313" key="3">
    <source>
        <dbReference type="Proteomes" id="UP001604277"/>
    </source>
</evidence>
<gene>
    <name evidence="2" type="ORF">Fot_47945</name>
</gene>
<organism evidence="2 3">
    <name type="scientific">Forsythia ovata</name>
    <dbReference type="NCBI Taxonomy" id="205694"/>
    <lineage>
        <taxon>Eukaryota</taxon>
        <taxon>Viridiplantae</taxon>
        <taxon>Streptophyta</taxon>
        <taxon>Embryophyta</taxon>
        <taxon>Tracheophyta</taxon>
        <taxon>Spermatophyta</taxon>
        <taxon>Magnoliopsida</taxon>
        <taxon>eudicotyledons</taxon>
        <taxon>Gunneridae</taxon>
        <taxon>Pentapetalae</taxon>
        <taxon>asterids</taxon>
        <taxon>lamiids</taxon>
        <taxon>Lamiales</taxon>
        <taxon>Oleaceae</taxon>
        <taxon>Forsythieae</taxon>
        <taxon>Forsythia</taxon>
    </lineage>
</organism>
<name>A0ABD1QUQ6_9LAMI</name>
<dbReference type="EMBL" id="JBFOLJ010000014">
    <property type="protein sequence ID" value="KAL2478931.1"/>
    <property type="molecule type" value="Genomic_DNA"/>
</dbReference>
<feature type="compositionally biased region" description="Low complexity" evidence="1">
    <location>
        <begin position="55"/>
        <end position="68"/>
    </location>
</feature>
<keyword evidence="3" id="KW-1185">Reference proteome</keyword>
<dbReference type="Proteomes" id="UP001604277">
    <property type="component" value="Unassembled WGS sequence"/>
</dbReference>
<protein>
    <submittedName>
        <fullName evidence="2">Uncharacterized protein</fullName>
    </submittedName>
</protein>
<sequence length="107" mass="11424">MSGFHFSKIPKFKIRRGKVVEGISPLPPVPSAASDLGTTLLQMPEVTTDNSSYIPPVSEVTSEVPSTSIPARLMPSPGSAKQSEKRKASTKSREEAFWAPTSPSPGK</sequence>
<comment type="caution">
    <text evidence="2">The sequence shown here is derived from an EMBL/GenBank/DDBJ whole genome shotgun (WGS) entry which is preliminary data.</text>
</comment>
<feature type="region of interest" description="Disordered" evidence="1">
    <location>
        <begin position="47"/>
        <end position="107"/>
    </location>
</feature>
<reference evidence="3" key="1">
    <citation type="submission" date="2024-07" db="EMBL/GenBank/DDBJ databases">
        <title>Two chromosome-level genome assemblies of Korean endemic species Abeliophyllum distichum and Forsythia ovata (Oleaceae).</title>
        <authorList>
            <person name="Jang H."/>
        </authorList>
    </citation>
    <scope>NUCLEOTIDE SEQUENCE [LARGE SCALE GENOMIC DNA]</scope>
</reference>
<evidence type="ECO:0000313" key="2">
    <source>
        <dbReference type="EMBL" id="KAL2478931.1"/>
    </source>
</evidence>
<dbReference type="AlphaFoldDB" id="A0ABD1QUQ6"/>
<proteinExistence type="predicted"/>
<accession>A0ABD1QUQ6</accession>
<feature type="compositionally biased region" description="Basic and acidic residues" evidence="1">
    <location>
        <begin position="82"/>
        <end position="96"/>
    </location>
</feature>